<dbReference type="Proteomes" id="UP000247647">
    <property type="component" value="Unassembled WGS sequence"/>
</dbReference>
<evidence type="ECO:0000313" key="3">
    <source>
        <dbReference type="Proteomes" id="UP000247647"/>
    </source>
</evidence>
<keyword evidence="1" id="KW-0812">Transmembrane</keyword>
<feature type="transmembrane region" description="Helical" evidence="1">
    <location>
        <begin position="7"/>
        <end position="26"/>
    </location>
</feature>
<organism evidence="2 3">
    <name type="scientific">Aspergillus neoniger (strain CBS 115656)</name>
    <dbReference type="NCBI Taxonomy" id="1448310"/>
    <lineage>
        <taxon>Eukaryota</taxon>
        <taxon>Fungi</taxon>
        <taxon>Dikarya</taxon>
        <taxon>Ascomycota</taxon>
        <taxon>Pezizomycotina</taxon>
        <taxon>Eurotiomycetes</taxon>
        <taxon>Eurotiomycetidae</taxon>
        <taxon>Eurotiales</taxon>
        <taxon>Aspergillaceae</taxon>
        <taxon>Aspergillus</taxon>
        <taxon>Aspergillus subgen. Circumdati</taxon>
    </lineage>
</organism>
<evidence type="ECO:0000313" key="2">
    <source>
        <dbReference type="EMBL" id="PYH34876.1"/>
    </source>
</evidence>
<feature type="transmembrane region" description="Helical" evidence="1">
    <location>
        <begin position="32"/>
        <end position="50"/>
    </location>
</feature>
<dbReference type="GeneID" id="37130791"/>
<dbReference type="RefSeq" id="XP_025480354.1">
    <property type="nucleotide sequence ID" value="XM_025628335.1"/>
</dbReference>
<evidence type="ECO:0000256" key="1">
    <source>
        <dbReference type="SAM" id="Phobius"/>
    </source>
</evidence>
<accession>A0A318YKV8</accession>
<keyword evidence="3" id="KW-1185">Reference proteome</keyword>
<keyword evidence="1" id="KW-0472">Membrane</keyword>
<name>A0A318YKV8_ASPNB</name>
<sequence length="66" mass="7603">MRSVVGWVHLQGMNWCAILALARLAPVHYRQVLFSLNTHTLGVIFLSWCYETTRREIRSMASNPSL</sequence>
<reference evidence="2" key="1">
    <citation type="submission" date="2016-12" db="EMBL/GenBank/DDBJ databases">
        <title>The genomes of Aspergillus section Nigri reveals drivers in fungal speciation.</title>
        <authorList>
            <consortium name="DOE Joint Genome Institute"/>
            <person name="Vesth T.C."/>
            <person name="Nybo J."/>
            <person name="Theobald S."/>
            <person name="Brandl J."/>
            <person name="Frisvad J.C."/>
            <person name="Nielsen K.F."/>
            <person name="Lyhne E.K."/>
            <person name="Kogle M.E."/>
            <person name="Kuo A."/>
            <person name="Riley R."/>
            <person name="Clum A."/>
            <person name="Nolan M."/>
            <person name="Lipzen A."/>
            <person name="Salamov A."/>
            <person name="Henrissat B."/>
            <person name="Wiebenga A."/>
            <person name="De Vries R.P."/>
            <person name="Grigoriev I.V."/>
            <person name="Mortensen U.H."/>
            <person name="Andersen M.R."/>
            <person name="Baker S.E."/>
        </authorList>
    </citation>
    <scope>NUCLEOTIDE SEQUENCE [LARGE SCALE GENOMIC DNA]</scope>
    <source>
        <strain evidence="2">CBS 115656</strain>
    </source>
</reference>
<protein>
    <submittedName>
        <fullName evidence="2">Uncharacterized protein</fullName>
    </submittedName>
</protein>
<dbReference type="AlphaFoldDB" id="A0A318YKV8"/>
<gene>
    <name evidence="2" type="ORF">BO87DRAFT_44911</name>
</gene>
<keyword evidence="1" id="KW-1133">Transmembrane helix</keyword>
<dbReference type="EMBL" id="KZ821458">
    <property type="protein sequence ID" value="PYH34876.1"/>
    <property type="molecule type" value="Genomic_DNA"/>
</dbReference>
<proteinExistence type="predicted"/>